<dbReference type="EMBL" id="BGPR01000362">
    <property type="protein sequence ID" value="GBM15566.1"/>
    <property type="molecule type" value="Genomic_DNA"/>
</dbReference>
<comment type="caution">
    <text evidence="1">The sequence shown here is derived from an EMBL/GenBank/DDBJ whole genome shotgun (WGS) entry which is preliminary data.</text>
</comment>
<accession>A0A4Y2DHR9</accession>
<dbReference type="AlphaFoldDB" id="A0A4Y2DHR9"/>
<organism evidence="1 2">
    <name type="scientific">Araneus ventricosus</name>
    <name type="common">Orbweaver spider</name>
    <name type="synonym">Epeira ventricosa</name>
    <dbReference type="NCBI Taxonomy" id="182803"/>
    <lineage>
        <taxon>Eukaryota</taxon>
        <taxon>Metazoa</taxon>
        <taxon>Ecdysozoa</taxon>
        <taxon>Arthropoda</taxon>
        <taxon>Chelicerata</taxon>
        <taxon>Arachnida</taxon>
        <taxon>Araneae</taxon>
        <taxon>Araneomorphae</taxon>
        <taxon>Entelegynae</taxon>
        <taxon>Araneoidea</taxon>
        <taxon>Araneidae</taxon>
        <taxon>Araneus</taxon>
    </lineage>
</organism>
<gene>
    <name evidence="1" type="ORF">AVEN_95218_1</name>
</gene>
<dbReference type="Proteomes" id="UP000499080">
    <property type="component" value="Unassembled WGS sequence"/>
</dbReference>
<evidence type="ECO:0000313" key="2">
    <source>
        <dbReference type="Proteomes" id="UP000499080"/>
    </source>
</evidence>
<name>A0A4Y2DHR9_ARAVE</name>
<proteinExistence type="predicted"/>
<keyword evidence="2" id="KW-1185">Reference proteome</keyword>
<sequence length="116" mass="12745">MGCFSRSCCDCGEGIVAQGEAWCDMKCCLVPEALVARAFYGGLRVSILSCRNLIMFLIRALEWTFPATLLIQTSCRFWEEAVMCKGIAAVHSVAKCIGEPTLSQPHMSFGSSLNLW</sequence>
<reference evidence="1 2" key="1">
    <citation type="journal article" date="2019" name="Sci. Rep.">
        <title>Orb-weaving spider Araneus ventricosus genome elucidates the spidroin gene catalogue.</title>
        <authorList>
            <person name="Kono N."/>
            <person name="Nakamura H."/>
            <person name="Ohtoshi R."/>
            <person name="Moran D.A.P."/>
            <person name="Shinohara A."/>
            <person name="Yoshida Y."/>
            <person name="Fujiwara M."/>
            <person name="Mori M."/>
            <person name="Tomita M."/>
            <person name="Arakawa K."/>
        </authorList>
    </citation>
    <scope>NUCLEOTIDE SEQUENCE [LARGE SCALE GENOMIC DNA]</scope>
</reference>
<evidence type="ECO:0000313" key="1">
    <source>
        <dbReference type="EMBL" id="GBM15566.1"/>
    </source>
</evidence>
<protein>
    <submittedName>
        <fullName evidence="1">Uncharacterized protein</fullName>
    </submittedName>
</protein>